<dbReference type="PANTHER" id="PTHR14514:SF4">
    <property type="entry name" value="NESPRIN-2"/>
    <property type="match status" value="1"/>
</dbReference>
<keyword evidence="4" id="KW-0472">Membrane</keyword>
<protein>
    <recommendedName>
        <fullName evidence="8">Nesprin-2-like</fullName>
    </recommendedName>
</protein>
<dbReference type="OrthoDB" id="18853at2759"/>
<evidence type="ECO:0000256" key="1">
    <source>
        <dbReference type="ARBA" id="ARBA00004308"/>
    </source>
</evidence>
<gene>
    <name evidence="6" type="ORF">AGOR_G00086640</name>
</gene>
<feature type="compositionally biased region" description="Basic and acidic residues" evidence="5">
    <location>
        <begin position="574"/>
        <end position="584"/>
    </location>
</feature>
<evidence type="ECO:0000256" key="2">
    <source>
        <dbReference type="ARBA" id="ARBA00022553"/>
    </source>
</evidence>
<keyword evidence="2" id="KW-0597">Phosphoprotein</keyword>
<reference evidence="6" key="1">
    <citation type="submission" date="2021-01" db="EMBL/GenBank/DDBJ databases">
        <authorList>
            <person name="Zahm M."/>
            <person name="Roques C."/>
            <person name="Cabau C."/>
            <person name="Klopp C."/>
            <person name="Donnadieu C."/>
            <person name="Jouanno E."/>
            <person name="Lampietro C."/>
            <person name="Louis A."/>
            <person name="Herpin A."/>
            <person name="Echchiki A."/>
            <person name="Berthelot C."/>
            <person name="Parey E."/>
            <person name="Roest-Crollius H."/>
            <person name="Braasch I."/>
            <person name="Postlethwait J."/>
            <person name="Bobe J."/>
            <person name="Montfort J."/>
            <person name="Bouchez O."/>
            <person name="Begum T."/>
            <person name="Mejri S."/>
            <person name="Adams A."/>
            <person name="Chen W.-J."/>
            <person name="Guiguen Y."/>
        </authorList>
    </citation>
    <scope>NUCLEOTIDE SEQUENCE</scope>
    <source>
        <tissue evidence="6">Blood</tissue>
    </source>
</reference>
<feature type="region of interest" description="Disordered" evidence="5">
    <location>
        <begin position="553"/>
        <end position="602"/>
    </location>
</feature>
<accession>A0A8T3DU42</accession>
<dbReference type="InterPro" id="IPR036689">
    <property type="entry name" value="ESAT-6-like_sf"/>
</dbReference>
<name>A0A8T3DU42_9TELE</name>
<feature type="compositionally biased region" description="Low complexity" evidence="5">
    <location>
        <begin position="447"/>
        <end position="464"/>
    </location>
</feature>
<proteinExistence type="predicted"/>
<evidence type="ECO:0000313" key="7">
    <source>
        <dbReference type="Proteomes" id="UP000829720"/>
    </source>
</evidence>
<keyword evidence="7" id="KW-1185">Reference proteome</keyword>
<dbReference type="EMBL" id="JAERUA010000007">
    <property type="protein sequence ID" value="KAI1897765.1"/>
    <property type="molecule type" value="Genomic_DNA"/>
</dbReference>
<dbReference type="Gene3D" id="1.20.58.60">
    <property type="match status" value="3"/>
</dbReference>
<keyword evidence="3" id="KW-0677">Repeat</keyword>
<comment type="caution">
    <text evidence="6">The sequence shown here is derived from an EMBL/GenBank/DDBJ whole genome shotgun (WGS) entry which is preliminary data.</text>
</comment>
<evidence type="ECO:0000256" key="4">
    <source>
        <dbReference type="ARBA" id="ARBA00023136"/>
    </source>
</evidence>
<dbReference type="PANTHER" id="PTHR14514">
    <property type="entry name" value="PKA ANCHORING PROTEIN"/>
    <property type="match status" value="1"/>
</dbReference>
<evidence type="ECO:0000256" key="3">
    <source>
        <dbReference type="ARBA" id="ARBA00022737"/>
    </source>
</evidence>
<evidence type="ECO:0008006" key="8">
    <source>
        <dbReference type="Google" id="ProtNLM"/>
    </source>
</evidence>
<dbReference type="Proteomes" id="UP000829720">
    <property type="component" value="Unassembled WGS sequence"/>
</dbReference>
<organism evidence="6 7">
    <name type="scientific">Albula goreensis</name>
    <dbReference type="NCBI Taxonomy" id="1534307"/>
    <lineage>
        <taxon>Eukaryota</taxon>
        <taxon>Metazoa</taxon>
        <taxon>Chordata</taxon>
        <taxon>Craniata</taxon>
        <taxon>Vertebrata</taxon>
        <taxon>Euteleostomi</taxon>
        <taxon>Actinopterygii</taxon>
        <taxon>Neopterygii</taxon>
        <taxon>Teleostei</taxon>
        <taxon>Albuliformes</taxon>
        <taxon>Albulidae</taxon>
        <taxon>Albula</taxon>
    </lineage>
</organism>
<sequence>SNVSVPKETKTKVLVQQQESIVPPQKCVFVPDIVPDPIVIERVSRKSESAAKSKVLSPMERTPVLKVADSEPKASLPEPWKTLPVQQQTVPGPNTPVVTSTQTVQLLPLTFSEEILPESMSSSQQTCSMSAMHENVLVPDENLSIPKVPKKTVYVPEEPVSTLQKTLSTKITLTPQETVSQSKEPVSEVQPNFPKVSKTVLILDETESIPKQTVAVRKETIPAHLETEPLSIPHMDTTDPKVTCTTHYHLAEIPAISAGSTEREDSAPMPTILHSHPSSQHCAASQTMTLVPQGLLAVHTQSLDLQRTPQITSTTSPTTALAPSQLDPTQEVVVSCGEWASQLEDWLSRTWQHLEGLGPAEAIQDTIKQQFITYQEMLQEKQRKVSQLAMDQQRDTVGKHTELETLSSRLDLLKTSMLSLQLLLQKRWSKDLKGMKPGECPLEEGMSDSTSMTQTSSDSSKQQSGLQQWRIDVDLYEQRGLTQAIAGYYGGKRPTCLSDESQIRTRSHDEPVGGVLTQEEHALLCSQLEAKIRALEELRLEGPLEVTLQVPESQKSVQVEGPCTQHHPSSGPDEETKIQTKKDSSSGQIELKGSTKQQEGPKELLQVLNSLVELGRERLVHSQMQLRSRDDLQTLLNRHKKYFQALGGHMAALGYLWKRVPEERQRQVEGVREKLEREVGALQQQAAWEGAKLQRTLEAWVEWDKSSSQLEELLQDVETHLPSGGSPEETRGQLTTCQEVKEVLEQSGTQLLHRALDQGKELQASGHCPGVGMALWGLETRWLAAQRGAELGRSHAEELRDLWSRFQQDSATLGTWMDGAGERLRMLTELVAAAPQETGHHRAHLAQLLELTKEAGAMSTVKTSLSHTGAQLLQLKGDHPSSVQTQLEQLEQRWVGMLAAQSGIQEQLHKLLMEKLSQEEVMAELGVWMEELKSRLGEDKERIQQASDASSLGPLLQHCKEYKVEMGLHQLSLDFISQSVVPTGSPEDVLERRYEWNSFAERLGVLHLYWLTLQGALASQDHNVEQLQQICADRESRLQCLCSWVRGRRERMEKLQKPGSLSQAQRAGQECEHTEQELKRRQDFTALSEQISAMRPVLRQVVGQWEQFEEALGEALLGTAKISQALEVIRTPHLCLHTLLGHAHRLQLLQEEAQGQEEVWEALRRTWSSLRDEVSPAAAVRLSQRLEEGRTRWVTVCLELTEELQKSQALIEPWQAYAALYDALSCS</sequence>
<dbReference type="AlphaFoldDB" id="A0A8T3DU42"/>
<dbReference type="SUPFAM" id="SSF140453">
    <property type="entry name" value="EsxAB dimer-like"/>
    <property type="match status" value="1"/>
</dbReference>
<comment type="subcellular location">
    <subcellularLocation>
        <location evidence="1">Endomembrane system</location>
    </subcellularLocation>
</comment>
<feature type="region of interest" description="Disordered" evidence="5">
    <location>
        <begin position="435"/>
        <end position="465"/>
    </location>
</feature>
<dbReference type="SUPFAM" id="SSF46966">
    <property type="entry name" value="Spectrin repeat"/>
    <property type="match status" value="2"/>
</dbReference>
<evidence type="ECO:0000256" key="5">
    <source>
        <dbReference type="SAM" id="MobiDB-lite"/>
    </source>
</evidence>
<evidence type="ECO:0000313" key="6">
    <source>
        <dbReference type="EMBL" id="KAI1897765.1"/>
    </source>
</evidence>
<feature type="non-terminal residue" evidence="6">
    <location>
        <position position="1"/>
    </location>
</feature>